<accession>A0AAU7U4V6</accession>
<dbReference type="GO" id="GO:0003677">
    <property type="term" value="F:DNA binding"/>
    <property type="evidence" value="ECO:0007669"/>
    <property type="project" value="UniProtKB-KW"/>
</dbReference>
<dbReference type="SMART" id="SM00421">
    <property type="entry name" value="HTH_LUXR"/>
    <property type="match status" value="1"/>
</dbReference>
<organism evidence="6">
    <name type="scientific">Deinococcus sonorensis KR-87</name>
    <dbReference type="NCBI Taxonomy" id="694439"/>
    <lineage>
        <taxon>Bacteria</taxon>
        <taxon>Thermotogati</taxon>
        <taxon>Deinococcota</taxon>
        <taxon>Deinococci</taxon>
        <taxon>Deinococcales</taxon>
        <taxon>Deinococcaceae</taxon>
        <taxon>Deinococcus</taxon>
    </lineage>
</organism>
<evidence type="ECO:0000313" key="6">
    <source>
        <dbReference type="EMBL" id="XBV83488.1"/>
    </source>
</evidence>
<evidence type="ECO:0000259" key="4">
    <source>
        <dbReference type="PROSITE" id="PS50043"/>
    </source>
</evidence>
<feature type="modified residue" description="4-aspartylphosphate" evidence="3">
    <location>
        <position position="54"/>
    </location>
</feature>
<dbReference type="InterPro" id="IPR011006">
    <property type="entry name" value="CheY-like_superfamily"/>
</dbReference>
<dbReference type="InterPro" id="IPR039420">
    <property type="entry name" value="WalR-like"/>
</dbReference>
<evidence type="ECO:0000256" key="1">
    <source>
        <dbReference type="ARBA" id="ARBA00022553"/>
    </source>
</evidence>
<dbReference type="InterPro" id="IPR000792">
    <property type="entry name" value="Tscrpt_reg_LuxR_C"/>
</dbReference>
<dbReference type="PRINTS" id="PR00038">
    <property type="entry name" value="HTHLUXR"/>
</dbReference>
<dbReference type="PANTHER" id="PTHR43214:SF43">
    <property type="entry name" value="TWO-COMPONENT RESPONSE REGULATOR"/>
    <property type="match status" value="1"/>
</dbReference>
<keyword evidence="6" id="KW-0614">Plasmid</keyword>
<gene>
    <name evidence="6" type="ORF">ABOD76_00510</name>
</gene>
<dbReference type="Pfam" id="PF00072">
    <property type="entry name" value="Response_reg"/>
    <property type="match status" value="1"/>
</dbReference>
<dbReference type="PROSITE" id="PS50110">
    <property type="entry name" value="RESPONSE_REGULATORY"/>
    <property type="match status" value="1"/>
</dbReference>
<dbReference type="PROSITE" id="PS50043">
    <property type="entry name" value="HTH_LUXR_2"/>
    <property type="match status" value="1"/>
</dbReference>
<reference evidence="6" key="1">
    <citation type="submission" date="2024-06" db="EMBL/GenBank/DDBJ databases">
        <title>Draft Genome Sequence of Deinococcus sonorensis Type Strain KR-87, a Biofilm Producing Representative of the Genus Deinococcus.</title>
        <authorList>
            <person name="Boren L.S."/>
            <person name="Grosso R.A."/>
            <person name="Hugenberg-Cox A.N."/>
            <person name="Hill J.T.E."/>
            <person name="Albert C.M."/>
            <person name="Tuohy J.M."/>
        </authorList>
    </citation>
    <scope>NUCLEOTIDE SEQUENCE</scope>
    <source>
        <strain evidence="6">KR-87</strain>
        <plasmid evidence="6">pDson04</plasmid>
    </source>
</reference>
<dbReference type="CDD" id="cd06170">
    <property type="entry name" value="LuxR_C_like"/>
    <property type="match status" value="1"/>
</dbReference>
<dbReference type="Pfam" id="PF00196">
    <property type="entry name" value="GerE"/>
    <property type="match status" value="1"/>
</dbReference>
<feature type="domain" description="Response regulatory" evidence="5">
    <location>
        <begin position="3"/>
        <end position="119"/>
    </location>
</feature>
<dbReference type="InterPro" id="IPR058245">
    <property type="entry name" value="NreC/VraR/RcsB-like_REC"/>
</dbReference>
<dbReference type="KEGG" id="dsc:ABOD76_00510"/>
<evidence type="ECO:0000256" key="3">
    <source>
        <dbReference type="PROSITE-ProRule" id="PRU00169"/>
    </source>
</evidence>
<dbReference type="PANTHER" id="PTHR43214">
    <property type="entry name" value="TWO-COMPONENT RESPONSE REGULATOR"/>
    <property type="match status" value="1"/>
</dbReference>
<dbReference type="SUPFAM" id="SSF46894">
    <property type="entry name" value="C-terminal effector domain of the bipartite response regulators"/>
    <property type="match status" value="1"/>
</dbReference>
<proteinExistence type="predicted"/>
<dbReference type="SUPFAM" id="SSF52172">
    <property type="entry name" value="CheY-like"/>
    <property type="match status" value="1"/>
</dbReference>
<name>A0AAU7U4V6_9DEIO</name>
<dbReference type="GO" id="GO:0000160">
    <property type="term" value="P:phosphorelay signal transduction system"/>
    <property type="evidence" value="ECO:0007669"/>
    <property type="project" value="InterPro"/>
</dbReference>
<evidence type="ECO:0000259" key="5">
    <source>
        <dbReference type="PROSITE" id="PS50110"/>
    </source>
</evidence>
<dbReference type="InterPro" id="IPR016032">
    <property type="entry name" value="Sig_transdc_resp-reg_C-effctor"/>
</dbReference>
<evidence type="ECO:0000256" key="2">
    <source>
        <dbReference type="ARBA" id="ARBA00023125"/>
    </source>
</evidence>
<dbReference type="GO" id="GO:0006355">
    <property type="term" value="P:regulation of DNA-templated transcription"/>
    <property type="evidence" value="ECO:0007669"/>
    <property type="project" value="InterPro"/>
</dbReference>
<keyword evidence="1 3" id="KW-0597">Phosphoprotein</keyword>
<dbReference type="CDD" id="cd17535">
    <property type="entry name" value="REC_NarL-like"/>
    <property type="match status" value="1"/>
</dbReference>
<dbReference type="InterPro" id="IPR001789">
    <property type="entry name" value="Sig_transdc_resp-reg_receiver"/>
</dbReference>
<dbReference type="AlphaFoldDB" id="A0AAU7U4V6"/>
<protein>
    <submittedName>
        <fullName evidence="6">Response regulator transcription factor</fullName>
    </submittedName>
</protein>
<dbReference type="Gene3D" id="3.40.50.2300">
    <property type="match status" value="1"/>
</dbReference>
<geneLocation type="plasmid" evidence="6">
    <name>pDson04</name>
</geneLocation>
<keyword evidence="2" id="KW-0238">DNA-binding</keyword>
<dbReference type="SMART" id="SM00448">
    <property type="entry name" value="REC"/>
    <property type="match status" value="1"/>
</dbReference>
<dbReference type="RefSeq" id="WP_350241007.1">
    <property type="nucleotide sequence ID" value="NZ_CP158296.1"/>
</dbReference>
<dbReference type="EMBL" id="CP158296">
    <property type="protein sequence ID" value="XBV83488.1"/>
    <property type="molecule type" value="Genomic_DNA"/>
</dbReference>
<feature type="domain" description="HTH luxR-type" evidence="4">
    <location>
        <begin position="146"/>
        <end position="211"/>
    </location>
</feature>
<sequence length="213" mass="22909">MIRVCLTDDQTLVRQGLHSMLDLAEDLEVVAEAEDGLMAVDLVTQLQPDVLLLDIRMPRLDGLGTLRQLSALGRLPPTLILTTFDDDELMMEAVQAGAKGYLLKDASIQQLLQAIRTVASGGRWLQPVASGGPLRGLSGLRSRAEPPLHAVALSVREAEVLRLIAGGYSNREIAGALATTEGTVKSYVSNVLGKLQSRDRTHAVLRALELGLL</sequence>